<reference evidence="1 2" key="1">
    <citation type="submission" date="2017-11" db="EMBL/GenBank/DDBJ databases">
        <title>Complete genome of Rhizobium leguminosarum Norway, an ineffective micro-symbiont.</title>
        <authorList>
            <person name="Hoffrichter A."/>
            <person name="Liang J."/>
            <person name="Brachmann A."/>
            <person name="Marin M."/>
        </authorList>
    </citation>
    <scope>NUCLEOTIDE SEQUENCE [LARGE SCALE GENOMIC DNA]</scope>
    <source>
        <strain evidence="1 2">Norway</strain>
    </source>
</reference>
<dbReference type="Proteomes" id="UP000238523">
    <property type="component" value="Chromosome"/>
</dbReference>
<name>A0A2K9Z8U4_RHILE</name>
<dbReference type="EMBL" id="CP025012">
    <property type="protein sequence ID" value="AUW44677.1"/>
    <property type="molecule type" value="Genomic_DNA"/>
</dbReference>
<accession>A0A2K9Z8U4</accession>
<evidence type="ECO:0000313" key="1">
    <source>
        <dbReference type="EMBL" id="AUW44677.1"/>
    </source>
</evidence>
<evidence type="ECO:0000313" key="2">
    <source>
        <dbReference type="Proteomes" id="UP000238523"/>
    </source>
</evidence>
<protein>
    <submittedName>
        <fullName evidence="1">Uncharacterized protein</fullName>
    </submittedName>
</protein>
<sequence>MSGHGPAMRSLRHGCLGISAHKNGTLLALLGVEPNMLGGSPRILTTGRWTSSRALRIG</sequence>
<proteinExistence type="predicted"/>
<organism evidence="1 2">
    <name type="scientific">Rhizobium leguminosarum</name>
    <dbReference type="NCBI Taxonomy" id="384"/>
    <lineage>
        <taxon>Bacteria</taxon>
        <taxon>Pseudomonadati</taxon>
        <taxon>Pseudomonadota</taxon>
        <taxon>Alphaproteobacteria</taxon>
        <taxon>Hyphomicrobiales</taxon>
        <taxon>Rhizobiaceae</taxon>
        <taxon>Rhizobium/Agrobacterium group</taxon>
        <taxon>Rhizobium</taxon>
    </lineage>
</organism>
<gene>
    <name evidence="1" type="ORF">CUJ84_Chr004371</name>
</gene>
<dbReference type="AlphaFoldDB" id="A0A2K9Z8U4"/>